<dbReference type="Proteomes" id="UP000050786">
    <property type="component" value="Unassembled WGS sequence"/>
</dbReference>
<evidence type="ECO:0000313" key="1">
    <source>
        <dbReference type="EMBL" id="CUH43733.1"/>
    </source>
</evidence>
<accession>A0A0P1E714</accession>
<organism evidence="1 2">
    <name type="scientific">Ruegeria atlantica</name>
    <dbReference type="NCBI Taxonomy" id="81569"/>
    <lineage>
        <taxon>Bacteria</taxon>
        <taxon>Pseudomonadati</taxon>
        <taxon>Pseudomonadota</taxon>
        <taxon>Alphaproteobacteria</taxon>
        <taxon>Rhodobacterales</taxon>
        <taxon>Roseobacteraceae</taxon>
        <taxon>Ruegeria</taxon>
    </lineage>
</organism>
<dbReference type="EMBL" id="CYPS01000042">
    <property type="protein sequence ID" value="CUH43733.1"/>
    <property type="molecule type" value="Genomic_DNA"/>
</dbReference>
<dbReference type="AlphaFoldDB" id="A0A0P1E714"/>
<gene>
    <name evidence="1" type="ORF">RUM4293_02628</name>
</gene>
<sequence>MIDDDPQPVGYYDTHNIWTLDPTPADQLVYDAFASGVVDLLQVLDDNKTMMSRDVYARLFASLLDLSRTLGEYEDGWKPD</sequence>
<proteinExistence type="predicted"/>
<name>A0A0P1E714_9RHOB</name>
<protein>
    <submittedName>
        <fullName evidence="1">Uncharacterized protein</fullName>
    </submittedName>
</protein>
<dbReference type="RefSeq" id="WP_058273762.1">
    <property type="nucleotide sequence ID" value="NZ_CYPS01000042.1"/>
</dbReference>
<evidence type="ECO:0000313" key="2">
    <source>
        <dbReference type="Proteomes" id="UP000050786"/>
    </source>
</evidence>
<keyword evidence="2" id="KW-1185">Reference proteome</keyword>
<reference evidence="2" key="1">
    <citation type="submission" date="2015-09" db="EMBL/GenBank/DDBJ databases">
        <authorList>
            <person name="Rodrigo-Torres L."/>
            <person name="Arahal D.R."/>
        </authorList>
    </citation>
    <scope>NUCLEOTIDE SEQUENCE [LARGE SCALE GENOMIC DNA]</scope>
    <source>
        <strain evidence="2">CECT 4293</strain>
    </source>
</reference>